<gene>
    <name evidence="2" type="ORF">H9980_11720</name>
</gene>
<dbReference type="AlphaFoldDB" id="A0A9D2BNL1"/>
<dbReference type="PANTHER" id="PTHR13696:SF99">
    <property type="entry name" value="COBYRINIC ACID AC-DIAMIDE SYNTHASE"/>
    <property type="match status" value="1"/>
</dbReference>
<dbReference type="InterPro" id="IPR050678">
    <property type="entry name" value="DNA_Partitioning_ATPase"/>
</dbReference>
<comment type="caution">
    <text evidence="2">The sequence shown here is derived from an EMBL/GenBank/DDBJ whole genome shotgun (WGS) entry which is preliminary data.</text>
</comment>
<dbReference type="CDD" id="cd02042">
    <property type="entry name" value="ParAB_family"/>
    <property type="match status" value="1"/>
</dbReference>
<organism evidence="2 3">
    <name type="scientific">Candidatus Erysipelatoclostridium merdavium</name>
    <dbReference type="NCBI Taxonomy" id="2838566"/>
    <lineage>
        <taxon>Bacteria</taxon>
        <taxon>Bacillati</taxon>
        <taxon>Bacillota</taxon>
        <taxon>Erysipelotrichia</taxon>
        <taxon>Erysipelotrichales</taxon>
        <taxon>Erysipelotrichales incertae sedis</taxon>
    </lineage>
</organism>
<evidence type="ECO:0000313" key="3">
    <source>
        <dbReference type="Proteomes" id="UP000886724"/>
    </source>
</evidence>
<protein>
    <submittedName>
        <fullName evidence="2">AAA family ATPase</fullName>
    </submittedName>
</protein>
<proteinExistence type="predicted"/>
<name>A0A9D2BNL1_9FIRM</name>
<dbReference type="Gene3D" id="3.40.50.300">
    <property type="entry name" value="P-loop containing nucleotide triphosphate hydrolases"/>
    <property type="match status" value="1"/>
</dbReference>
<reference evidence="2" key="1">
    <citation type="journal article" date="2021" name="PeerJ">
        <title>Extensive microbial diversity within the chicken gut microbiome revealed by metagenomics and culture.</title>
        <authorList>
            <person name="Gilroy R."/>
            <person name="Ravi A."/>
            <person name="Getino M."/>
            <person name="Pursley I."/>
            <person name="Horton D.L."/>
            <person name="Alikhan N.F."/>
            <person name="Baker D."/>
            <person name="Gharbi K."/>
            <person name="Hall N."/>
            <person name="Watson M."/>
            <person name="Adriaenssens E.M."/>
            <person name="Foster-Nyarko E."/>
            <person name="Jarju S."/>
            <person name="Secka A."/>
            <person name="Antonio M."/>
            <person name="Oren A."/>
            <person name="Chaudhuri R.R."/>
            <person name="La Ragione R."/>
            <person name="Hildebrand F."/>
            <person name="Pallen M.J."/>
        </authorList>
    </citation>
    <scope>NUCLEOTIDE SEQUENCE</scope>
    <source>
        <strain evidence="2">ChiGjej1B1-14440</strain>
    </source>
</reference>
<evidence type="ECO:0000259" key="1">
    <source>
        <dbReference type="Pfam" id="PF13614"/>
    </source>
</evidence>
<dbReference type="InterPro" id="IPR027417">
    <property type="entry name" value="P-loop_NTPase"/>
</dbReference>
<dbReference type="EMBL" id="DXET01000260">
    <property type="protein sequence ID" value="HIX82618.1"/>
    <property type="molecule type" value="Genomic_DNA"/>
</dbReference>
<dbReference type="Proteomes" id="UP000886724">
    <property type="component" value="Unassembled WGS sequence"/>
</dbReference>
<evidence type="ECO:0000313" key="2">
    <source>
        <dbReference type="EMBL" id="HIX82618.1"/>
    </source>
</evidence>
<dbReference type="PANTHER" id="PTHR13696">
    <property type="entry name" value="P-LOOP CONTAINING NUCLEOSIDE TRIPHOSPHATE HYDROLASE"/>
    <property type="match status" value="1"/>
</dbReference>
<sequence length="287" mass="32989">MGYVIADYNRKGGIGKTNSLINIAAQLAMNGKKVIVIDGDSQMNLTQFLFAEDESVYEDGLLKSEVDTLYEVLEQDLNIFNAIHECSYSAKRKWRNKFRKVTCKFDAILGSGDMDYFTSGDTEVIKRHIDRLRPQYDYILIDFPPAHSQLTMLYLAACDYVIVPMHLAKESSIAGYDDLVQRCRETHESYGNDTLQILGAFYINVQMYKSDQKKLYEESMEEEIRESLRLFTTTIRHDYGSVQYSEGLKEPLCICCGSAEITKDYKKLVKEIEDRIKEERSMNNGEA</sequence>
<reference evidence="2" key="2">
    <citation type="submission" date="2021-04" db="EMBL/GenBank/DDBJ databases">
        <authorList>
            <person name="Gilroy R."/>
        </authorList>
    </citation>
    <scope>NUCLEOTIDE SEQUENCE</scope>
    <source>
        <strain evidence="2">ChiGjej1B1-14440</strain>
    </source>
</reference>
<dbReference type="Pfam" id="PF13614">
    <property type="entry name" value="AAA_31"/>
    <property type="match status" value="1"/>
</dbReference>
<accession>A0A9D2BNL1</accession>
<feature type="domain" description="AAA" evidence="1">
    <location>
        <begin position="4"/>
        <end position="197"/>
    </location>
</feature>
<dbReference type="InterPro" id="IPR025669">
    <property type="entry name" value="AAA_dom"/>
</dbReference>
<dbReference type="SUPFAM" id="SSF52540">
    <property type="entry name" value="P-loop containing nucleoside triphosphate hydrolases"/>
    <property type="match status" value="1"/>
</dbReference>